<keyword evidence="2" id="KW-1185">Reference proteome</keyword>
<dbReference type="SUPFAM" id="SSF55729">
    <property type="entry name" value="Acyl-CoA N-acyltransferases (Nat)"/>
    <property type="match status" value="1"/>
</dbReference>
<dbReference type="InterPro" id="IPR016181">
    <property type="entry name" value="Acyl_CoA_acyltransferase"/>
</dbReference>
<reference evidence="1 2" key="1">
    <citation type="submission" date="2018-10" db="EMBL/GenBank/DDBJ databases">
        <title>Effects of UV and annual dynamics of microbial communities in freshwater RAS systems.</title>
        <authorList>
            <person name="Bekkelund A.K."/>
            <person name="Hansen B.R."/>
            <person name="Stokken H."/>
            <person name="Eriksen B.F."/>
            <person name="Kashulin N.A."/>
        </authorList>
    </citation>
    <scope>NUCLEOTIDE SEQUENCE [LARGE SCALE GENOMIC DNA]</scope>
    <source>
        <strain evidence="1 2">BHSEK</strain>
    </source>
</reference>
<dbReference type="Gene3D" id="3.40.630.30">
    <property type="match status" value="1"/>
</dbReference>
<sequence>MLHLSSHYLISLAQAADIDAITTLLQANSPSRGGSLTGEFSRDKVASMADGESPVIVARRAADGPVVGVLFSDAAATAQAPVVLAMLAAYRGSDKAYVYGPVCIADSERGQGLLVLLYSAMRARHGGAEAVLFIRRDNIGSLRAHERLGMREVAAFVFDGAQFAVYSDVIAAK</sequence>
<protein>
    <submittedName>
        <fullName evidence="1">N-acetyltransferase</fullName>
    </submittedName>
</protein>
<organism evidence="1 2">
    <name type="scientific">Janthinobacterium agaricidamnosum</name>
    <dbReference type="NCBI Taxonomy" id="55508"/>
    <lineage>
        <taxon>Bacteria</taxon>
        <taxon>Pseudomonadati</taxon>
        <taxon>Pseudomonadota</taxon>
        <taxon>Betaproteobacteria</taxon>
        <taxon>Burkholderiales</taxon>
        <taxon>Oxalobacteraceae</taxon>
        <taxon>Janthinobacterium</taxon>
    </lineage>
</organism>
<dbReference type="RefSeq" id="WP_083287881.1">
    <property type="nucleotide sequence ID" value="NZ_CP033019.1"/>
</dbReference>
<name>A0A3G2EAM7_9BURK</name>
<evidence type="ECO:0000313" key="2">
    <source>
        <dbReference type="Proteomes" id="UP000279594"/>
    </source>
</evidence>
<dbReference type="AlphaFoldDB" id="A0A3G2EAM7"/>
<accession>A0A3G2EAM7</accession>
<dbReference type="EMBL" id="CP033019">
    <property type="protein sequence ID" value="AYM77013.1"/>
    <property type="molecule type" value="Genomic_DNA"/>
</dbReference>
<dbReference type="GO" id="GO:0016740">
    <property type="term" value="F:transferase activity"/>
    <property type="evidence" value="ECO:0007669"/>
    <property type="project" value="UniProtKB-KW"/>
</dbReference>
<proteinExistence type="predicted"/>
<gene>
    <name evidence="1" type="ORF">D9M09_15315</name>
</gene>
<dbReference type="Proteomes" id="UP000279594">
    <property type="component" value="Chromosome"/>
</dbReference>
<keyword evidence="1" id="KW-0808">Transferase</keyword>
<evidence type="ECO:0000313" key="1">
    <source>
        <dbReference type="EMBL" id="AYM77013.1"/>
    </source>
</evidence>